<organism evidence="5">
    <name type="scientific">Chromera velia CCMP2878</name>
    <dbReference type="NCBI Taxonomy" id="1169474"/>
    <lineage>
        <taxon>Eukaryota</taxon>
        <taxon>Sar</taxon>
        <taxon>Alveolata</taxon>
        <taxon>Colpodellida</taxon>
        <taxon>Chromeraceae</taxon>
        <taxon>Chromera</taxon>
    </lineage>
</organism>
<dbReference type="VEuPathDB" id="CryptoDB:Cvel_12520"/>
<dbReference type="PANTHER" id="PTHR24113:SF15">
    <property type="entry name" value="NACHT DOMAIN-CONTAINING PROTEIN"/>
    <property type="match status" value="1"/>
</dbReference>
<keyword evidence="1" id="KW-0479">Metal-binding</keyword>
<dbReference type="SUPFAM" id="SSF52047">
    <property type="entry name" value="RNI-like"/>
    <property type="match status" value="1"/>
</dbReference>
<evidence type="ECO:0000256" key="3">
    <source>
        <dbReference type="ARBA" id="ARBA00022833"/>
    </source>
</evidence>
<evidence type="ECO:0000256" key="1">
    <source>
        <dbReference type="ARBA" id="ARBA00022723"/>
    </source>
</evidence>
<dbReference type="Gene3D" id="3.30.60.90">
    <property type="match status" value="1"/>
</dbReference>
<dbReference type="Gene3D" id="3.80.10.10">
    <property type="entry name" value="Ribonuclease Inhibitor"/>
    <property type="match status" value="2"/>
</dbReference>
<dbReference type="GO" id="GO:0005096">
    <property type="term" value="F:GTPase activator activity"/>
    <property type="evidence" value="ECO:0007669"/>
    <property type="project" value="InterPro"/>
</dbReference>
<evidence type="ECO:0000259" key="4">
    <source>
        <dbReference type="SMART" id="SM00291"/>
    </source>
</evidence>
<dbReference type="GO" id="GO:0048471">
    <property type="term" value="C:perinuclear region of cytoplasm"/>
    <property type="evidence" value="ECO:0007669"/>
    <property type="project" value="TreeGrafter"/>
</dbReference>
<dbReference type="SMART" id="SM00368">
    <property type="entry name" value="LRR_RI"/>
    <property type="match status" value="4"/>
</dbReference>
<evidence type="ECO:0000313" key="5">
    <source>
        <dbReference type="EMBL" id="CEM54121.1"/>
    </source>
</evidence>
<dbReference type="InterPro" id="IPR001611">
    <property type="entry name" value="Leu-rich_rpt"/>
</dbReference>
<accession>A0A0G4IAH3</accession>
<evidence type="ECO:0000256" key="2">
    <source>
        <dbReference type="ARBA" id="ARBA00022771"/>
    </source>
</evidence>
<keyword evidence="3" id="KW-0862">Zinc</keyword>
<dbReference type="Pfam" id="PF00569">
    <property type="entry name" value="ZZ"/>
    <property type="match status" value="1"/>
</dbReference>
<dbReference type="GO" id="GO:0005829">
    <property type="term" value="C:cytosol"/>
    <property type="evidence" value="ECO:0007669"/>
    <property type="project" value="TreeGrafter"/>
</dbReference>
<dbReference type="InterPro" id="IPR043145">
    <property type="entry name" value="Znf_ZZ_sf"/>
</dbReference>
<dbReference type="SUPFAM" id="SSF52058">
    <property type="entry name" value="L domain-like"/>
    <property type="match status" value="1"/>
</dbReference>
<sequence length="1217" mass="130980">MMSCLPGSGAFHEGVHCDGCGEFPIKGTRYLCLHSGNINFCEECKQNEPQDRSLILLRKNVHPSWDDFLKTLCLADTYADAHSLSEPMPTDFLPEHVRRMQLLLSVQKHAQREKAIPQRSGGTDRETLEVQTEEKKELYELWERNRQRALSLLSPLDSSFFRLLEDPVDILGPHCTDLTPSNGGSLFAAPPVCVRAHRQIPRIFRFTQGPPTGLVLISEETGFPLCSLHLLTTTPNTPLSLVRKSKLPDLKNLRPCSEAADVFVLSSKTPPQSEGEENVPFQLCPFVFTNLCKNSAVRVDLTPCAEDHGKGTDGHPAVSLGLIKPFDSVRIDKDQLESLVGRFMPALQQVNTPCSSAAVTAAGQTVCDCFVQLRVDEGRKPGARALSAFKKGRWTLSDLLPIPPPPRKADAPPETGGGLFGPPIAQRGGGLFGGMQVGAWTGGEQAQRGGGLFGGMQVGARTGGEQAQRGGGVVGGMQVGARTGGEQAQREGGVVGGMQVGARTGGEQAQRGGGVVGGMQVGARTGGEQAQRGEGELFGGVQTQKSGGPFESPGGAPGDSGGCGGLVEGPGSRTVRGDSALSLLCRFLEKRGDGRLRTLSFTGPLSVSLREGIEAFSEAVREGRLASLRHLKFSLSSLAETRRARDTLFSALVEMKSLQLESLSLGCFGFQEGLILSPFREKDSSLGSPSVSSILRKDVFPFLKHLTLSRCRLSPEVLTEVAENLKAGEMPLLESLTLDCHAVSYSDTSNETALVSLAWALCASSLPCLKKLDMWGMALFGPAADAVLSALASKSAPPLLETTDLRLNLSGVCKETVRALGSGRIPSLRNVHVVFNDSACVGFLEAVREARDMPSFGRLDVFVAKHTEVLPAFANTVITGRLASLHSLEGLESLFTNEEITLQLLGAFRLVQFPSLSFLDLGFANMGDEHLVLLGEGVKAGNFPQLKTLKMLPASRNKFVGKKGWDGFFGGVRGCAKGLPLLRYLDWYSRVEVRQGEARIAGVGQMMETMREGRMPLLLCVNLSRCQVGDELMGLLGEAVRGGFLREVKELYLSGNRFREVGLGAFFHAVRETPAALPAVEILDLSSNAVGEGVGLLETALVSGKLQTLKELRLATCRLTDESMRMLGDAFRAHRTQSLSSLCLSENEPLTETGLSKFLEALSPQSLPKLQAFSLVGCPSLGPVRVWTLVLQAREKFGKLRSLTSLLKQTERSLKLK</sequence>
<dbReference type="SMART" id="SM00291">
    <property type="entry name" value="ZnF_ZZ"/>
    <property type="match status" value="1"/>
</dbReference>
<protein>
    <recommendedName>
        <fullName evidence="4">ZZ-type domain-containing protein</fullName>
    </recommendedName>
</protein>
<dbReference type="PANTHER" id="PTHR24113">
    <property type="entry name" value="RAN GTPASE-ACTIVATING PROTEIN 1"/>
    <property type="match status" value="1"/>
</dbReference>
<dbReference type="Pfam" id="PF13516">
    <property type="entry name" value="LRR_6"/>
    <property type="match status" value="1"/>
</dbReference>
<dbReference type="GO" id="GO:0008270">
    <property type="term" value="F:zinc ion binding"/>
    <property type="evidence" value="ECO:0007669"/>
    <property type="project" value="UniProtKB-KW"/>
</dbReference>
<dbReference type="GO" id="GO:0005634">
    <property type="term" value="C:nucleus"/>
    <property type="evidence" value="ECO:0007669"/>
    <property type="project" value="TreeGrafter"/>
</dbReference>
<proteinExistence type="predicted"/>
<name>A0A0G4IAH3_9ALVE</name>
<dbReference type="GO" id="GO:0031267">
    <property type="term" value="F:small GTPase binding"/>
    <property type="evidence" value="ECO:0007669"/>
    <property type="project" value="TreeGrafter"/>
</dbReference>
<reference evidence="5" key="1">
    <citation type="submission" date="2014-11" db="EMBL/GenBank/DDBJ databases">
        <authorList>
            <person name="Otto D Thomas"/>
            <person name="Naeem Raeece"/>
        </authorList>
    </citation>
    <scope>NUCLEOTIDE SEQUENCE</scope>
</reference>
<dbReference type="InterPro" id="IPR027038">
    <property type="entry name" value="RanGap"/>
</dbReference>
<dbReference type="AlphaFoldDB" id="A0A0G4IAH3"/>
<dbReference type="InterPro" id="IPR032675">
    <property type="entry name" value="LRR_dom_sf"/>
</dbReference>
<gene>
    <name evidence="5" type="ORF">Cvel_12520</name>
</gene>
<dbReference type="GO" id="GO:0006913">
    <property type="term" value="P:nucleocytoplasmic transport"/>
    <property type="evidence" value="ECO:0007669"/>
    <property type="project" value="TreeGrafter"/>
</dbReference>
<feature type="domain" description="ZZ-type" evidence="4">
    <location>
        <begin position="11"/>
        <end position="54"/>
    </location>
</feature>
<dbReference type="SUPFAM" id="SSF57850">
    <property type="entry name" value="RING/U-box"/>
    <property type="match status" value="1"/>
</dbReference>
<dbReference type="EMBL" id="CDMZ01005757">
    <property type="protein sequence ID" value="CEM54121.1"/>
    <property type="molecule type" value="Genomic_DNA"/>
</dbReference>
<dbReference type="InterPro" id="IPR000433">
    <property type="entry name" value="Znf_ZZ"/>
</dbReference>
<keyword evidence="2" id="KW-0863">Zinc-finger</keyword>
<dbReference type="PhylomeDB" id="A0A0G4IAH3"/>